<name>A0A9J6PEI3_9PROT</name>
<evidence type="ECO:0000256" key="1">
    <source>
        <dbReference type="ARBA" id="ARBA00023002"/>
    </source>
</evidence>
<dbReference type="InterPro" id="IPR006076">
    <property type="entry name" value="FAD-dep_OxRdtase"/>
</dbReference>
<reference evidence="3" key="1">
    <citation type="submission" date="2022-06" db="EMBL/GenBank/DDBJ databases">
        <title>Isolation and Genomics of Futiania mangrovii gen. nov., sp. nov., a Rare and Metabolically-versatile member in the Class Alphaproteobacteria.</title>
        <authorList>
            <person name="Liu L."/>
            <person name="Huang W.-C."/>
            <person name="Pan J."/>
            <person name="Li J."/>
            <person name="Huang Y."/>
            <person name="Du H."/>
            <person name="Liu Y."/>
            <person name="Li M."/>
        </authorList>
    </citation>
    <scope>NUCLEOTIDE SEQUENCE</scope>
    <source>
        <strain evidence="3">FT118</strain>
    </source>
</reference>
<keyword evidence="4" id="KW-1185">Reference proteome</keyword>
<accession>A0A9J6PEI3</accession>
<dbReference type="SUPFAM" id="SSF51905">
    <property type="entry name" value="FAD/NAD(P)-binding domain"/>
    <property type="match status" value="1"/>
</dbReference>
<dbReference type="GO" id="GO:0005737">
    <property type="term" value="C:cytoplasm"/>
    <property type="evidence" value="ECO:0007669"/>
    <property type="project" value="TreeGrafter"/>
</dbReference>
<dbReference type="GO" id="GO:0016491">
    <property type="term" value="F:oxidoreductase activity"/>
    <property type="evidence" value="ECO:0007669"/>
    <property type="project" value="UniProtKB-KW"/>
</dbReference>
<proteinExistence type="predicted"/>
<evidence type="ECO:0000313" key="3">
    <source>
        <dbReference type="EMBL" id="MCP1337097.1"/>
    </source>
</evidence>
<sequence>MGSNSDASSEGADFWNASAGRPLPDLPALKGDLECEVAVVGGGFSGLSAAHHLAEAGADVALFEGDMIGRGASGRTAGMAGTRYKKGWAALAAAYGNEEARRLHAMMNEALDTLRGLVSRYGAEDALQVGGQLIPAHTPEAFEALAADAEWLRREVGEEVVELLDADATERAVGARGYRGAWFDPRGGGLQPVEFLRAVAGGMHAAGRRLFCKSPVTSIEERADAVILTTPAGRVRAGQVILATNAYTPRGLVAPDVSRRMVPVASSILVTAPLSRNVAASILPGGRVASDTKRLLHAYRILPGDRLLFSGRADITGRRASDPASYAELEKCLRDTFPQITEPQIDYRWSGFVGVTRDGFPHVGRLGKRLVYAMGYGGRGVVLSHLLGRYAAAMALGTPVEAGPLGARGFVPWPFHGLRIPAMQAMTWLYMHQDRRDVARALRP</sequence>
<gene>
    <name evidence="3" type="ORF">NJQ99_11795</name>
</gene>
<evidence type="ECO:0000259" key="2">
    <source>
        <dbReference type="Pfam" id="PF01266"/>
    </source>
</evidence>
<dbReference type="RefSeq" id="WP_269333031.1">
    <property type="nucleotide sequence ID" value="NZ_JAMZFT010000002.1"/>
</dbReference>
<dbReference type="EMBL" id="JAMZFT010000002">
    <property type="protein sequence ID" value="MCP1337097.1"/>
    <property type="molecule type" value="Genomic_DNA"/>
</dbReference>
<organism evidence="3 4">
    <name type="scientific">Futiania mangrovi</name>
    <dbReference type="NCBI Taxonomy" id="2959716"/>
    <lineage>
        <taxon>Bacteria</taxon>
        <taxon>Pseudomonadati</taxon>
        <taxon>Pseudomonadota</taxon>
        <taxon>Alphaproteobacteria</taxon>
        <taxon>Futianiales</taxon>
        <taxon>Futianiaceae</taxon>
        <taxon>Futiania</taxon>
    </lineage>
</organism>
<dbReference type="Pfam" id="PF01266">
    <property type="entry name" value="DAO"/>
    <property type="match status" value="1"/>
</dbReference>
<dbReference type="PANTHER" id="PTHR13847:SF281">
    <property type="entry name" value="FAD DEPENDENT OXIDOREDUCTASE DOMAIN-CONTAINING PROTEIN"/>
    <property type="match status" value="1"/>
</dbReference>
<comment type="caution">
    <text evidence="3">The sequence shown here is derived from an EMBL/GenBank/DDBJ whole genome shotgun (WGS) entry which is preliminary data.</text>
</comment>
<keyword evidence="1" id="KW-0560">Oxidoreductase</keyword>
<dbReference type="InterPro" id="IPR036188">
    <property type="entry name" value="FAD/NAD-bd_sf"/>
</dbReference>
<feature type="domain" description="FAD dependent oxidoreductase" evidence="2">
    <location>
        <begin position="37"/>
        <end position="394"/>
    </location>
</feature>
<dbReference type="Gene3D" id="3.30.9.10">
    <property type="entry name" value="D-Amino Acid Oxidase, subunit A, domain 2"/>
    <property type="match status" value="1"/>
</dbReference>
<dbReference type="PANTHER" id="PTHR13847">
    <property type="entry name" value="SARCOSINE DEHYDROGENASE-RELATED"/>
    <property type="match status" value="1"/>
</dbReference>
<evidence type="ECO:0000313" key="4">
    <source>
        <dbReference type="Proteomes" id="UP001055804"/>
    </source>
</evidence>
<dbReference type="Proteomes" id="UP001055804">
    <property type="component" value="Unassembled WGS sequence"/>
</dbReference>
<dbReference type="AlphaFoldDB" id="A0A9J6PEI3"/>
<protein>
    <submittedName>
        <fullName evidence="3">FAD-binding oxidoreductase</fullName>
    </submittedName>
</protein>
<dbReference type="Gene3D" id="3.50.50.60">
    <property type="entry name" value="FAD/NAD(P)-binding domain"/>
    <property type="match status" value="1"/>
</dbReference>